<evidence type="ECO:0008006" key="4">
    <source>
        <dbReference type="Google" id="ProtNLM"/>
    </source>
</evidence>
<evidence type="ECO:0000313" key="3">
    <source>
        <dbReference type="Proteomes" id="UP000253209"/>
    </source>
</evidence>
<name>A0A367GP73_9SPHI</name>
<accession>A0A367GP73</accession>
<comment type="caution">
    <text evidence="2">The sequence shown here is derived from an EMBL/GenBank/DDBJ whole genome shotgun (WGS) entry which is preliminary data.</text>
</comment>
<keyword evidence="3" id="KW-1185">Reference proteome</keyword>
<dbReference type="AlphaFoldDB" id="A0A367GP73"/>
<evidence type="ECO:0000256" key="1">
    <source>
        <dbReference type="SAM" id="SignalP"/>
    </source>
</evidence>
<proteinExistence type="predicted"/>
<gene>
    <name evidence="2" type="ORF">DJ568_08830</name>
</gene>
<sequence>MRSVILLAYLLITCFAAKAQLFSGSFKKGFYYNDTGVKVPGTIKPEQTFILFKQKGSSAEQQISAGDIKGYVIATDSFTVSHNAILGKPHFLKVLINNATKLYFYRADEKVNFETYAKEIPAGATTNFKKGTGKERSKYYFYGKTPNALLLLNDQNFVEVMSGIMADKPEIVERIKDKTVNLDNLNEWVIFYNKEKADYPPALGN</sequence>
<reference evidence="2 3" key="1">
    <citation type="submission" date="2018-05" db="EMBL/GenBank/DDBJ databases">
        <title>Mucilaginibacter hurinus sp. nov., isolated from briquette warehouse soil.</title>
        <authorList>
            <person name="Choi L."/>
        </authorList>
    </citation>
    <scope>NUCLEOTIDE SEQUENCE [LARGE SCALE GENOMIC DNA]</scope>
    <source>
        <strain evidence="2 3">ZR32</strain>
    </source>
</reference>
<feature type="signal peptide" evidence="1">
    <location>
        <begin position="1"/>
        <end position="19"/>
    </location>
</feature>
<dbReference type="RefSeq" id="WP_114004899.1">
    <property type="nucleotide sequence ID" value="NZ_QGDC01000004.1"/>
</dbReference>
<organism evidence="2 3">
    <name type="scientific">Mucilaginibacter hurinus</name>
    <dbReference type="NCBI Taxonomy" id="2201324"/>
    <lineage>
        <taxon>Bacteria</taxon>
        <taxon>Pseudomonadati</taxon>
        <taxon>Bacteroidota</taxon>
        <taxon>Sphingobacteriia</taxon>
        <taxon>Sphingobacteriales</taxon>
        <taxon>Sphingobacteriaceae</taxon>
        <taxon>Mucilaginibacter</taxon>
    </lineage>
</organism>
<feature type="chain" id="PRO_5016603146" description="DUF4369 domain-containing protein" evidence="1">
    <location>
        <begin position="20"/>
        <end position="205"/>
    </location>
</feature>
<protein>
    <recommendedName>
        <fullName evidence="4">DUF4369 domain-containing protein</fullName>
    </recommendedName>
</protein>
<keyword evidence="1" id="KW-0732">Signal</keyword>
<dbReference type="Proteomes" id="UP000253209">
    <property type="component" value="Unassembled WGS sequence"/>
</dbReference>
<evidence type="ECO:0000313" key="2">
    <source>
        <dbReference type="EMBL" id="RCH55277.1"/>
    </source>
</evidence>
<dbReference type="EMBL" id="QGDC01000004">
    <property type="protein sequence ID" value="RCH55277.1"/>
    <property type="molecule type" value="Genomic_DNA"/>
</dbReference>
<dbReference type="OrthoDB" id="758474at2"/>